<dbReference type="SUPFAM" id="SSF103481">
    <property type="entry name" value="Multidrug resistance efflux transporter EmrE"/>
    <property type="match status" value="2"/>
</dbReference>
<keyword evidence="3" id="KW-0812">Transmembrane</keyword>
<evidence type="ECO:0000313" key="6">
    <source>
        <dbReference type="Proteomes" id="UP000007523"/>
    </source>
</evidence>
<dbReference type="STRING" id="1116391.PM3016_1760"/>
<feature type="transmembrane region" description="Helical" evidence="3">
    <location>
        <begin position="24"/>
        <end position="47"/>
    </location>
</feature>
<feature type="transmembrane region" description="Helical" evidence="3">
    <location>
        <begin position="227"/>
        <end position="245"/>
    </location>
</feature>
<feature type="transmembrane region" description="Helical" evidence="3">
    <location>
        <begin position="199"/>
        <end position="221"/>
    </location>
</feature>
<evidence type="ECO:0000256" key="2">
    <source>
        <dbReference type="ARBA" id="ARBA00007362"/>
    </source>
</evidence>
<feature type="transmembrane region" description="Helical" evidence="3">
    <location>
        <begin position="169"/>
        <end position="187"/>
    </location>
</feature>
<evidence type="ECO:0000256" key="3">
    <source>
        <dbReference type="SAM" id="Phobius"/>
    </source>
</evidence>
<dbReference type="PANTHER" id="PTHR22911:SF102">
    <property type="entry name" value="MEMBRANE PROTEIN"/>
    <property type="match status" value="1"/>
</dbReference>
<evidence type="ECO:0000259" key="4">
    <source>
        <dbReference type="Pfam" id="PF00892"/>
    </source>
</evidence>
<reference evidence="5 6" key="1">
    <citation type="journal article" date="2012" name="J. Bacteriol.">
        <title>Complete Genome Sequence of Paenibacillus mucilaginosus 3016, a Bacterium Functional as Microbial Fertilizer.</title>
        <authorList>
            <person name="Ma M."/>
            <person name="Wang Z."/>
            <person name="Li L."/>
            <person name="Jiang X."/>
            <person name="Guan D."/>
            <person name="Cao F."/>
            <person name="Chen H."/>
            <person name="Wang X."/>
            <person name="Shen D."/>
            <person name="Du B."/>
            <person name="Li J."/>
        </authorList>
    </citation>
    <scope>NUCLEOTIDE SEQUENCE [LARGE SCALE GENOMIC DNA]</scope>
    <source>
        <strain evidence="5 6">3016</strain>
    </source>
</reference>
<comment type="similarity">
    <text evidence="2">Belongs to the EamA transporter family.</text>
</comment>
<keyword evidence="3" id="KW-1133">Transmembrane helix</keyword>
<keyword evidence="3" id="KW-0472">Membrane</keyword>
<dbReference type="Gene3D" id="1.10.3730.20">
    <property type="match status" value="1"/>
</dbReference>
<evidence type="ECO:0000256" key="1">
    <source>
        <dbReference type="ARBA" id="ARBA00004127"/>
    </source>
</evidence>
<feature type="transmembrane region" description="Helical" evidence="3">
    <location>
        <begin position="257"/>
        <end position="275"/>
    </location>
</feature>
<dbReference type="AlphaFoldDB" id="H6NEY1"/>
<organism evidence="5 6">
    <name type="scientific">Paenibacillus mucilaginosus 3016</name>
    <dbReference type="NCBI Taxonomy" id="1116391"/>
    <lineage>
        <taxon>Bacteria</taxon>
        <taxon>Bacillati</taxon>
        <taxon>Bacillota</taxon>
        <taxon>Bacilli</taxon>
        <taxon>Bacillales</taxon>
        <taxon>Paenibacillaceae</taxon>
        <taxon>Paenibacillus</taxon>
    </lineage>
</organism>
<feature type="transmembrane region" description="Helical" evidence="3">
    <location>
        <begin position="53"/>
        <end position="72"/>
    </location>
</feature>
<dbReference type="PANTHER" id="PTHR22911">
    <property type="entry name" value="ACYL-MALONYL CONDENSING ENZYME-RELATED"/>
    <property type="match status" value="1"/>
</dbReference>
<dbReference type="Proteomes" id="UP000007523">
    <property type="component" value="Chromosome"/>
</dbReference>
<comment type="subcellular location">
    <subcellularLocation>
        <location evidence="1">Endomembrane system</location>
        <topology evidence="1">Multi-pass membrane protein</topology>
    </subcellularLocation>
</comment>
<gene>
    <name evidence="5" type="ORF">PM3016_1760</name>
</gene>
<protein>
    <submittedName>
        <fullName evidence="5">Transporter</fullName>
    </submittedName>
</protein>
<dbReference type="EMBL" id="CP003235">
    <property type="protein sequence ID" value="AFC28672.1"/>
    <property type="molecule type" value="Genomic_DNA"/>
</dbReference>
<dbReference type="Pfam" id="PF00892">
    <property type="entry name" value="EamA"/>
    <property type="match status" value="2"/>
</dbReference>
<dbReference type="GO" id="GO:0016020">
    <property type="term" value="C:membrane"/>
    <property type="evidence" value="ECO:0007669"/>
    <property type="project" value="InterPro"/>
</dbReference>
<proteinExistence type="inferred from homology"/>
<feature type="transmembrane region" description="Helical" evidence="3">
    <location>
        <begin position="138"/>
        <end position="157"/>
    </location>
</feature>
<accession>H6NEY1</accession>
<dbReference type="InterPro" id="IPR037185">
    <property type="entry name" value="EmrE-like"/>
</dbReference>
<sequence length="314" mass="33240">MPHQTNSSADSHPSPASLASSKGALYRMIAAMAIFGSVGFAAGRTGLQSFELVFVRCICAVPILGTGWLLSGQFRREAWPVREVLLVLLSGLCLVGNWVFLFRAFEAMPVTVAVSVYYLAPVFVLLLGSLLFRERLKVSSAVSVAVCAAGTALVSGIGSGAPGEVLSGGLLWALLAALLYALVTLLGKGIRRMSPYAVAMLQTAVGVLLLPPLVHFAAFGGLGSSQWLWIALIGAVHTGLVYYLFFGSLRHLPARTISLLAFLDPGIAMLLDMLITGFRPGLLQIVGIVLLFGGMAVPLWDRKDRAAQPSALTE</sequence>
<feature type="domain" description="EamA" evidence="4">
    <location>
        <begin position="169"/>
        <end position="297"/>
    </location>
</feature>
<evidence type="ECO:0000313" key="5">
    <source>
        <dbReference type="EMBL" id="AFC28672.1"/>
    </source>
</evidence>
<feature type="transmembrane region" description="Helical" evidence="3">
    <location>
        <begin position="84"/>
        <end position="105"/>
    </location>
</feature>
<dbReference type="FunFam" id="1.10.3730.20:FF:000010">
    <property type="entry name" value="EamA family transporter"/>
    <property type="match status" value="1"/>
</dbReference>
<keyword evidence="6" id="KW-1185">Reference proteome</keyword>
<dbReference type="InterPro" id="IPR000620">
    <property type="entry name" value="EamA_dom"/>
</dbReference>
<name>H6NEY1_9BACL</name>
<feature type="transmembrane region" description="Helical" evidence="3">
    <location>
        <begin position="111"/>
        <end position="131"/>
    </location>
</feature>
<dbReference type="KEGG" id="pmq:PM3016_1760"/>
<feature type="domain" description="EamA" evidence="4">
    <location>
        <begin position="28"/>
        <end position="155"/>
    </location>
</feature>
<dbReference type="HOGENOM" id="CLU_033863_15_1_9"/>
<feature type="transmembrane region" description="Helical" evidence="3">
    <location>
        <begin position="281"/>
        <end position="300"/>
    </location>
</feature>